<dbReference type="GeneID" id="17319538"/>
<protein>
    <submittedName>
        <fullName evidence="2">Uncharacterized protein</fullName>
    </submittedName>
</protein>
<organism evidence="2 3">
    <name type="scientific">Chondrus crispus</name>
    <name type="common">Carrageen Irish moss</name>
    <name type="synonym">Polymorpha crispa</name>
    <dbReference type="NCBI Taxonomy" id="2769"/>
    <lineage>
        <taxon>Eukaryota</taxon>
        <taxon>Rhodophyta</taxon>
        <taxon>Florideophyceae</taxon>
        <taxon>Rhodymeniophycidae</taxon>
        <taxon>Gigartinales</taxon>
        <taxon>Gigartinaceae</taxon>
        <taxon>Chondrus</taxon>
    </lineage>
</organism>
<reference evidence="3" key="1">
    <citation type="journal article" date="2013" name="Proc. Natl. Acad. Sci. U.S.A.">
        <title>Genome structure and metabolic features in the red seaweed Chondrus crispus shed light on evolution of the Archaeplastida.</title>
        <authorList>
            <person name="Collen J."/>
            <person name="Porcel B."/>
            <person name="Carre W."/>
            <person name="Ball S.G."/>
            <person name="Chaparro C."/>
            <person name="Tonon T."/>
            <person name="Barbeyron T."/>
            <person name="Michel G."/>
            <person name="Noel B."/>
            <person name="Valentin K."/>
            <person name="Elias M."/>
            <person name="Artiguenave F."/>
            <person name="Arun A."/>
            <person name="Aury J.M."/>
            <person name="Barbosa-Neto J.F."/>
            <person name="Bothwell J.H."/>
            <person name="Bouget F.Y."/>
            <person name="Brillet L."/>
            <person name="Cabello-Hurtado F."/>
            <person name="Capella-Gutierrez S."/>
            <person name="Charrier B."/>
            <person name="Cladiere L."/>
            <person name="Cock J.M."/>
            <person name="Coelho S.M."/>
            <person name="Colleoni C."/>
            <person name="Czjzek M."/>
            <person name="Da Silva C."/>
            <person name="Delage L."/>
            <person name="Denoeud F."/>
            <person name="Deschamps P."/>
            <person name="Dittami S.M."/>
            <person name="Gabaldon T."/>
            <person name="Gachon C.M."/>
            <person name="Groisillier A."/>
            <person name="Herve C."/>
            <person name="Jabbari K."/>
            <person name="Katinka M."/>
            <person name="Kloareg B."/>
            <person name="Kowalczyk N."/>
            <person name="Labadie K."/>
            <person name="Leblanc C."/>
            <person name="Lopez P.J."/>
            <person name="McLachlan D.H."/>
            <person name="Meslet-Cladiere L."/>
            <person name="Moustafa A."/>
            <person name="Nehr Z."/>
            <person name="Nyvall Collen P."/>
            <person name="Panaud O."/>
            <person name="Partensky F."/>
            <person name="Poulain J."/>
            <person name="Rensing S.A."/>
            <person name="Rousvoal S."/>
            <person name="Samson G."/>
            <person name="Symeonidi A."/>
            <person name="Weissenbach J."/>
            <person name="Zambounis A."/>
            <person name="Wincker P."/>
            <person name="Boyen C."/>
        </authorList>
    </citation>
    <scope>NUCLEOTIDE SEQUENCE [LARGE SCALE GENOMIC DNA]</scope>
    <source>
        <strain evidence="3">cv. Stackhouse</strain>
    </source>
</reference>
<keyword evidence="1" id="KW-0732">Signal</keyword>
<name>R7Q297_CHOCR</name>
<accession>R7Q297</accession>
<evidence type="ECO:0000313" key="3">
    <source>
        <dbReference type="Proteomes" id="UP000012073"/>
    </source>
</evidence>
<feature type="chain" id="PRO_5004454424" evidence="1">
    <location>
        <begin position="20"/>
        <end position="276"/>
    </location>
</feature>
<feature type="signal peptide" evidence="1">
    <location>
        <begin position="1"/>
        <end position="19"/>
    </location>
</feature>
<dbReference type="EMBL" id="HG001459">
    <property type="protein sequence ID" value="CDF32179.1"/>
    <property type="molecule type" value="Genomic_DNA"/>
</dbReference>
<keyword evidence="3" id="KW-1185">Reference proteome</keyword>
<evidence type="ECO:0000313" key="2">
    <source>
        <dbReference type="EMBL" id="CDF32179.1"/>
    </source>
</evidence>
<gene>
    <name evidence="2" type="ORF">CHC_T00001406001</name>
</gene>
<dbReference type="KEGG" id="ccp:CHC_T00001406001"/>
<evidence type="ECO:0000256" key="1">
    <source>
        <dbReference type="SAM" id="SignalP"/>
    </source>
</evidence>
<dbReference type="Proteomes" id="UP000012073">
    <property type="component" value="Unassembled WGS sequence"/>
</dbReference>
<dbReference type="Gramene" id="CDF32179">
    <property type="protein sequence ID" value="CDF32179"/>
    <property type="gene ID" value="CHC_T00001406001"/>
</dbReference>
<dbReference type="InterPro" id="IPR049511">
    <property type="entry name" value="PGH-like_rpt"/>
</dbReference>
<proteinExistence type="predicted"/>
<dbReference type="RefSeq" id="XP_005711844.1">
    <property type="nucleotide sequence ID" value="XM_005711787.1"/>
</dbReference>
<dbReference type="AlphaFoldDB" id="R7Q297"/>
<dbReference type="Pfam" id="PF17660">
    <property type="entry name" value="BTRD1"/>
    <property type="match status" value="1"/>
</dbReference>
<sequence>MTSRILLPLLLLCVRLAAADRFNVTAQRWKLSTGSSSALIAFAKTNGLRPVDVEVLSVTPRRYAAVFVDNRPPNSMPWFWYESVTFEELTELTRRDDARAIDWETIFPPKIIPDPVYTAVAVANVGPAAKVWYYYTNVPANGIESILMETKTKVVDLDSFFPGFHPRRLYNLLMVPNEDADRADSFVFSGLGVRAIEKLLKDRGARLVDMEREEDGVYAGVMERIVVPVKWLWVRGLTMKRLELMTTRREMRVYDLEVYTIGKSVRYDALMIKNKL</sequence>